<evidence type="ECO:0000256" key="5">
    <source>
        <dbReference type="ARBA" id="ARBA00022806"/>
    </source>
</evidence>
<dbReference type="GO" id="GO:0016787">
    <property type="term" value="F:hydrolase activity"/>
    <property type="evidence" value="ECO:0007669"/>
    <property type="project" value="UniProtKB-KW"/>
</dbReference>
<dbReference type="GO" id="GO:0000727">
    <property type="term" value="P:double-strand break repair via break-induced replication"/>
    <property type="evidence" value="ECO:0007669"/>
    <property type="project" value="TreeGrafter"/>
</dbReference>
<dbReference type="InterPro" id="IPR027925">
    <property type="entry name" value="MCM_N"/>
</dbReference>
<dbReference type="Gene3D" id="3.30.1640.10">
    <property type="entry name" value="mini-chromosome maintenance (MCM) complex, chain A, domain 1"/>
    <property type="match status" value="1"/>
</dbReference>
<evidence type="ECO:0000313" key="11">
    <source>
        <dbReference type="Proteomes" id="UP000238274"/>
    </source>
</evidence>
<dbReference type="Gene3D" id="3.40.50.300">
    <property type="entry name" value="P-loop containing nucleotide triphosphate hydrolases"/>
    <property type="match status" value="2"/>
</dbReference>
<dbReference type="Pfam" id="PF14551">
    <property type="entry name" value="MCM_N"/>
    <property type="match status" value="1"/>
</dbReference>
<evidence type="ECO:0000256" key="8">
    <source>
        <dbReference type="RuleBase" id="RU004070"/>
    </source>
</evidence>
<keyword evidence="11" id="KW-1185">Reference proteome</keyword>
<dbReference type="EMBL" id="PKSM01000074">
    <property type="protein sequence ID" value="POW17484.1"/>
    <property type="molecule type" value="Genomic_DNA"/>
</dbReference>
<evidence type="ECO:0000256" key="6">
    <source>
        <dbReference type="ARBA" id="ARBA00022840"/>
    </source>
</evidence>
<dbReference type="InterPro" id="IPR012340">
    <property type="entry name" value="NA-bd_OB-fold"/>
</dbReference>
<evidence type="ECO:0000256" key="3">
    <source>
        <dbReference type="ARBA" id="ARBA00022741"/>
    </source>
</evidence>
<keyword evidence="3 8" id="KW-0547">Nucleotide-binding</keyword>
<dbReference type="GO" id="GO:0003697">
    <property type="term" value="F:single-stranded DNA binding"/>
    <property type="evidence" value="ECO:0007669"/>
    <property type="project" value="TreeGrafter"/>
</dbReference>
<reference evidence="11" key="2">
    <citation type="journal article" date="2018" name="BMC Genomics">
        <title>Genomic insights into host adaptation between the wheat stripe rust pathogen (Puccinia striiformis f. sp. tritici) and the barley stripe rust pathogen (Puccinia striiformis f. sp. hordei).</title>
        <authorList>
            <person name="Xia C."/>
            <person name="Wang M."/>
            <person name="Yin C."/>
            <person name="Cornejo O.E."/>
            <person name="Hulbert S.H."/>
            <person name="Chen X."/>
        </authorList>
    </citation>
    <scope>NUCLEOTIDE SEQUENCE [LARGE SCALE GENOMIC DNA]</scope>
    <source>
        <strain evidence="11">93TX-2</strain>
    </source>
</reference>
<dbReference type="PRINTS" id="PR01657">
    <property type="entry name" value="MCMFAMILY"/>
</dbReference>
<dbReference type="PROSITE" id="PS50051">
    <property type="entry name" value="MCM_2"/>
    <property type="match status" value="1"/>
</dbReference>
<dbReference type="InterPro" id="IPR001208">
    <property type="entry name" value="MCM_dom"/>
</dbReference>
<dbReference type="Pfam" id="PF17855">
    <property type="entry name" value="MCM_lid"/>
    <property type="match status" value="1"/>
</dbReference>
<dbReference type="Pfam" id="PF00493">
    <property type="entry name" value="MCM"/>
    <property type="match status" value="2"/>
</dbReference>
<dbReference type="GO" id="GO:0042555">
    <property type="term" value="C:MCM complex"/>
    <property type="evidence" value="ECO:0007669"/>
    <property type="project" value="UniProtKB-ARBA"/>
</dbReference>
<evidence type="ECO:0000256" key="2">
    <source>
        <dbReference type="ARBA" id="ARBA00022705"/>
    </source>
</evidence>
<dbReference type="EC" id="3.6.4.12" evidence="1"/>
<dbReference type="InterPro" id="IPR027417">
    <property type="entry name" value="P-loop_NTPase"/>
</dbReference>
<dbReference type="Pfam" id="PF17207">
    <property type="entry name" value="MCM_OB"/>
    <property type="match status" value="1"/>
</dbReference>
<dbReference type="GO" id="GO:0006270">
    <property type="term" value="P:DNA replication initiation"/>
    <property type="evidence" value="ECO:0007669"/>
    <property type="project" value="TreeGrafter"/>
</dbReference>
<dbReference type="GO" id="GO:0006279">
    <property type="term" value="P:premeiotic DNA replication"/>
    <property type="evidence" value="ECO:0007669"/>
    <property type="project" value="UniProtKB-ARBA"/>
</dbReference>
<organism evidence="10 11">
    <name type="scientific">Puccinia striiformis</name>
    <dbReference type="NCBI Taxonomy" id="27350"/>
    <lineage>
        <taxon>Eukaryota</taxon>
        <taxon>Fungi</taxon>
        <taxon>Dikarya</taxon>
        <taxon>Basidiomycota</taxon>
        <taxon>Pucciniomycotina</taxon>
        <taxon>Pucciniomycetes</taxon>
        <taxon>Pucciniales</taxon>
        <taxon>Pucciniaceae</taxon>
        <taxon>Puccinia</taxon>
    </lineage>
</organism>
<dbReference type="InterPro" id="IPR041562">
    <property type="entry name" value="MCM_lid"/>
</dbReference>
<dbReference type="GO" id="GO:0017116">
    <property type="term" value="F:single-stranded DNA helicase activity"/>
    <property type="evidence" value="ECO:0007669"/>
    <property type="project" value="TreeGrafter"/>
</dbReference>
<evidence type="ECO:0000256" key="4">
    <source>
        <dbReference type="ARBA" id="ARBA00022801"/>
    </source>
</evidence>
<keyword evidence="5" id="KW-0347">Helicase</keyword>
<dbReference type="SMART" id="SM00350">
    <property type="entry name" value="MCM"/>
    <property type="match status" value="1"/>
</dbReference>
<dbReference type="InterPro" id="IPR031327">
    <property type="entry name" value="MCM"/>
</dbReference>
<evidence type="ECO:0000313" key="10">
    <source>
        <dbReference type="EMBL" id="POW17484.1"/>
    </source>
</evidence>
<dbReference type="PANTHER" id="PTHR11630:SF42">
    <property type="entry name" value="DNA REPLICATION LICENSING FACTOR MCM5"/>
    <property type="match status" value="1"/>
</dbReference>
<keyword evidence="7 8" id="KW-0238">DNA-binding</keyword>
<evidence type="ECO:0000256" key="7">
    <source>
        <dbReference type="ARBA" id="ARBA00023125"/>
    </source>
</evidence>
<dbReference type="Proteomes" id="UP000238274">
    <property type="component" value="Unassembled WGS sequence"/>
</dbReference>
<feature type="domain" description="MCM C-terminal AAA(+) ATPase" evidence="9">
    <location>
        <begin position="344"/>
        <end position="492"/>
    </location>
</feature>
<name>A0A2S4W6S6_9BASI</name>
<dbReference type="GO" id="GO:0005524">
    <property type="term" value="F:ATP binding"/>
    <property type="evidence" value="ECO:0007669"/>
    <property type="project" value="UniProtKB-KW"/>
</dbReference>
<dbReference type="PANTHER" id="PTHR11630">
    <property type="entry name" value="DNA REPLICATION LICENSING FACTOR MCM FAMILY MEMBER"/>
    <property type="match status" value="1"/>
</dbReference>
<accession>A0A2S4W6S6</accession>
<dbReference type="GO" id="GO:0043138">
    <property type="term" value="F:3'-5' DNA helicase activity"/>
    <property type="evidence" value="ECO:0007669"/>
    <property type="project" value="TreeGrafter"/>
</dbReference>
<keyword evidence="6 8" id="KW-0067">ATP-binding</keyword>
<evidence type="ECO:0000259" key="9">
    <source>
        <dbReference type="PROSITE" id="PS50051"/>
    </source>
</evidence>
<reference evidence="10 11" key="1">
    <citation type="submission" date="2017-12" db="EMBL/GenBank/DDBJ databases">
        <title>Gene loss provides genomic basis for host adaptation in cereal stripe rust fungi.</title>
        <authorList>
            <person name="Xia C."/>
        </authorList>
    </citation>
    <scope>NUCLEOTIDE SEQUENCE [LARGE SCALE GENOMIC DNA]</scope>
    <source>
        <strain evidence="10 11">93TX-2</strain>
    </source>
</reference>
<dbReference type="SUPFAM" id="SSF52540">
    <property type="entry name" value="P-loop containing nucleoside triphosphate hydrolases"/>
    <property type="match status" value="1"/>
</dbReference>
<gene>
    <name evidence="10" type="ORF">PSHT_06393</name>
</gene>
<dbReference type="GO" id="GO:0031261">
    <property type="term" value="C:DNA replication preinitiation complex"/>
    <property type="evidence" value="ECO:0007669"/>
    <property type="project" value="UniProtKB-ARBA"/>
</dbReference>
<comment type="caution">
    <text evidence="10">The sequence shown here is derived from an EMBL/GenBank/DDBJ whole genome shotgun (WGS) entry which is preliminary data.</text>
</comment>
<dbReference type="VEuPathDB" id="FungiDB:PSHT_06393"/>
<keyword evidence="4" id="KW-0378">Hydrolase</keyword>
<proteinExistence type="inferred from homology"/>
<comment type="similarity">
    <text evidence="8">Belongs to the MCM family.</text>
</comment>
<sequence>MPPFGFDRGSINVVPVLGSATDHDAGSSHGSGLIGGVPPYKKIQNLRKFILDFRLANRLFTGIYVSHFVPASPCFSYIIYNKLTFQNSVLVVCRDRLRTNLLAKVYAIEIELQHLIVYDEELAHSISNSPGEILPLFEIAVRKVAEAMVSPLSKSGELYDDEDPEMELAASGAHDLPDFQVTLRSEARLMQFRDLLVSSQHSKLVRMPGIVISASTLSSRATMLHLTCKSCRHVRRIAVPGRFYGLHSTTGLFSDSDQGEKKECPLDPYTIVHEKSRFPDNRHWDLLYLQRIREESGGDRLETTYLRVVGLEVDGDGHGSNGGHQQFSAEEEDEFNGMANSQGFYQRFAESIAPSIYGNEDIKKAVVCLLMGGSKKILPDGMRLRGDINVLLLGDPGTAKSQLLIQRDPQSREFYLEGGAMVLADGGVPVSRPSLTRELAFAAANPVFGRYDDMKSPEYRFSNHYLIRFDMIFIVKDEHDELRDRVTIARHVMDLHMNRAVEAQQTGEIDLQKMKRFITYARSRCSPRLSTEAAEELSSHFVSQLEAIIRISESIAKLSLSRRVEIYHVEESIRLFKYSTMDAVQAGNIEGITKGELQEEISKGYSAHALERCLYILERREVIRFWQKRTVQRVGA</sequence>
<dbReference type="GO" id="GO:0005656">
    <property type="term" value="C:nuclear pre-replicative complex"/>
    <property type="evidence" value="ECO:0007669"/>
    <property type="project" value="UniProtKB-ARBA"/>
</dbReference>
<dbReference type="InterPro" id="IPR033762">
    <property type="entry name" value="MCM_OB"/>
</dbReference>
<dbReference type="VEuPathDB" id="FungiDB:PSTT_14492"/>
<dbReference type="GO" id="GO:0043596">
    <property type="term" value="C:nuclear replication fork"/>
    <property type="evidence" value="ECO:0007669"/>
    <property type="project" value="UniProtKB-ARBA"/>
</dbReference>
<protein>
    <recommendedName>
        <fullName evidence="1">DNA helicase</fullName>
        <ecNumber evidence="1">3.6.4.12</ecNumber>
    </recommendedName>
</protein>
<keyword evidence="2" id="KW-0235">DNA replication</keyword>
<evidence type="ECO:0000256" key="1">
    <source>
        <dbReference type="ARBA" id="ARBA00012551"/>
    </source>
</evidence>
<dbReference type="SUPFAM" id="SSF50249">
    <property type="entry name" value="Nucleic acid-binding proteins"/>
    <property type="match status" value="1"/>
</dbReference>
<dbReference type="AlphaFoldDB" id="A0A2S4W6S6"/>
<dbReference type="OrthoDB" id="10036721at2759"/>
<reference evidence="11" key="3">
    <citation type="journal article" date="2018" name="Mol. Plant Microbe Interact.">
        <title>Genome sequence resources for the wheat stripe rust pathogen (Puccinia striiformis f. sp. tritici) and the barley stripe rust pathogen (Puccinia striiformis f. sp. hordei).</title>
        <authorList>
            <person name="Xia C."/>
            <person name="Wang M."/>
            <person name="Yin C."/>
            <person name="Cornejo O.E."/>
            <person name="Hulbert S.H."/>
            <person name="Chen X."/>
        </authorList>
    </citation>
    <scope>NUCLEOTIDE SEQUENCE [LARGE SCALE GENOMIC DNA]</scope>
    <source>
        <strain evidence="11">93TX-2</strain>
    </source>
</reference>